<evidence type="ECO:0000256" key="4">
    <source>
        <dbReference type="ARBA" id="ARBA00022679"/>
    </source>
</evidence>
<comment type="similarity">
    <text evidence="10">Belongs to the glycosyltransferase 14 family.</text>
</comment>
<dbReference type="OrthoDB" id="2019572at2759"/>
<evidence type="ECO:0000256" key="8">
    <source>
        <dbReference type="ARBA" id="ARBA00023136"/>
    </source>
</evidence>
<keyword evidence="5" id="KW-0812">Transmembrane</keyword>
<dbReference type="EMBL" id="CAIIXF020000009">
    <property type="protein sequence ID" value="CAH1794787.1"/>
    <property type="molecule type" value="Genomic_DNA"/>
</dbReference>
<evidence type="ECO:0000256" key="5">
    <source>
        <dbReference type="ARBA" id="ARBA00022692"/>
    </source>
</evidence>
<reference evidence="11" key="1">
    <citation type="submission" date="2022-03" db="EMBL/GenBank/DDBJ databases">
        <authorList>
            <person name="Martin C."/>
        </authorList>
    </citation>
    <scope>NUCLEOTIDE SEQUENCE</scope>
</reference>
<evidence type="ECO:0000256" key="3">
    <source>
        <dbReference type="ARBA" id="ARBA00022676"/>
    </source>
</evidence>
<comment type="pathway">
    <text evidence="2">Protein modification; protein glycosylation.</text>
</comment>
<gene>
    <name evidence="11" type="ORF">OFUS_LOCUS19430</name>
</gene>
<keyword evidence="3" id="KW-0328">Glycosyltransferase</keyword>
<evidence type="ECO:0000256" key="9">
    <source>
        <dbReference type="ARBA" id="ARBA00023180"/>
    </source>
</evidence>
<feature type="non-terminal residue" evidence="11">
    <location>
        <position position="1"/>
    </location>
</feature>
<dbReference type="GO" id="GO:0008375">
    <property type="term" value="F:acetylglucosaminyltransferase activity"/>
    <property type="evidence" value="ECO:0007669"/>
    <property type="project" value="TreeGrafter"/>
</dbReference>
<dbReference type="PANTHER" id="PTHR19297">
    <property type="entry name" value="GLYCOSYLTRANSFERASE 14 FAMILY MEMBER"/>
    <property type="match status" value="1"/>
</dbReference>
<comment type="caution">
    <text evidence="11">The sequence shown here is derived from an EMBL/GenBank/DDBJ whole genome shotgun (WGS) entry which is preliminary data.</text>
</comment>
<keyword evidence="9" id="KW-0325">Glycoprotein</keyword>
<protein>
    <submittedName>
        <fullName evidence="11">Uncharacterized protein</fullName>
    </submittedName>
</protein>
<dbReference type="Proteomes" id="UP000749559">
    <property type="component" value="Unassembled WGS sequence"/>
</dbReference>
<evidence type="ECO:0000256" key="1">
    <source>
        <dbReference type="ARBA" id="ARBA00004606"/>
    </source>
</evidence>
<keyword evidence="4" id="KW-0808">Transferase</keyword>
<dbReference type="AlphaFoldDB" id="A0A8J1U6T5"/>
<comment type="subcellular location">
    <subcellularLocation>
        <location evidence="1">Membrane</location>
        <topology evidence="1">Single-pass type II membrane protein</topology>
    </subcellularLocation>
</comment>
<proteinExistence type="inferred from homology"/>
<keyword evidence="7" id="KW-1133">Transmembrane helix</keyword>
<name>A0A8J1U6T5_OWEFU</name>
<evidence type="ECO:0000256" key="2">
    <source>
        <dbReference type="ARBA" id="ARBA00004922"/>
    </source>
</evidence>
<organism evidence="11 12">
    <name type="scientific">Owenia fusiformis</name>
    <name type="common">Polychaete worm</name>
    <dbReference type="NCBI Taxonomy" id="6347"/>
    <lineage>
        <taxon>Eukaryota</taxon>
        <taxon>Metazoa</taxon>
        <taxon>Spiralia</taxon>
        <taxon>Lophotrochozoa</taxon>
        <taxon>Annelida</taxon>
        <taxon>Polychaeta</taxon>
        <taxon>Sedentaria</taxon>
        <taxon>Canalipalpata</taxon>
        <taxon>Sabellida</taxon>
        <taxon>Oweniida</taxon>
        <taxon>Oweniidae</taxon>
        <taxon>Owenia</taxon>
    </lineage>
</organism>
<dbReference type="Pfam" id="PF02485">
    <property type="entry name" value="Branch"/>
    <property type="match status" value="1"/>
</dbReference>
<evidence type="ECO:0000313" key="12">
    <source>
        <dbReference type="Proteomes" id="UP000749559"/>
    </source>
</evidence>
<sequence>ILLMTPTMQKRFFRLIYSAVCTAGIYVLLRSILFKNPSSQREHLVTGPVSSRNAIHVTQWFNSGQISKGPIINCAALINADKNELEKSKKYMDRYPESMQSNLDFLEIHKNCGDFTKKNGYFMEPLTLEEKEFPIAFGILMYKDVAQTEFLLRTIYRPQNVYCIHLDRDSAPDVKQAMQSLVQCFDNVFIASKLEQVVYAGFPRLQADVNCMADLLKSRIPWKYYINLASQAFPLKTNAEIVKILKIYNGANDIEGIIGKRIHKWRFEKTWVLIPNPKGGKPSLRADDAKKSSPPHNIEIVRGSAYGIFSKGFVNYIVNNEIAKDLLEWSKDTYSPDEHYWATLHHLKNNPHLETPGGYKGTADEKPWLAVYASWGTVDPCHGKWAHGVCIFGVEDLNYLVGKRHELFANKFYRNYQYHAIECLAEHLYNRTVEKAPFDTSFYEKLPFIKP</sequence>
<keyword evidence="6" id="KW-0735">Signal-anchor</keyword>
<evidence type="ECO:0000256" key="10">
    <source>
        <dbReference type="ARBA" id="ARBA00038150"/>
    </source>
</evidence>
<keyword evidence="12" id="KW-1185">Reference proteome</keyword>
<evidence type="ECO:0000256" key="6">
    <source>
        <dbReference type="ARBA" id="ARBA00022968"/>
    </source>
</evidence>
<evidence type="ECO:0000313" key="11">
    <source>
        <dbReference type="EMBL" id="CAH1794787.1"/>
    </source>
</evidence>
<accession>A0A8J1U6T5</accession>
<dbReference type="GO" id="GO:0016020">
    <property type="term" value="C:membrane"/>
    <property type="evidence" value="ECO:0007669"/>
    <property type="project" value="UniProtKB-SubCell"/>
</dbReference>
<dbReference type="InterPro" id="IPR003406">
    <property type="entry name" value="Glyco_trans_14"/>
</dbReference>
<keyword evidence="8" id="KW-0472">Membrane</keyword>
<dbReference type="PANTHER" id="PTHR19297:SF181">
    <property type="entry name" value="PROTEIN XYLOSYLTRANSFERASE"/>
    <property type="match status" value="1"/>
</dbReference>
<evidence type="ECO:0000256" key="7">
    <source>
        <dbReference type="ARBA" id="ARBA00022989"/>
    </source>
</evidence>